<feature type="compositionally biased region" description="Low complexity" evidence="1">
    <location>
        <begin position="83"/>
        <end position="103"/>
    </location>
</feature>
<feature type="compositionally biased region" description="Basic and acidic residues" evidence="1">
    <location>
        <begin position="153"/>
        <end position="163"/>
    </location>
</feature>
<accession>A0ABM1T396</accession>
<name>A0ABM1T396_LIMPO</name>
<evidence type="ECO:0000256" key="2">
    <source>
        <dbReference type="SAM" id="Phobius"/>
    </source>
</evidence>
<feature type="region of interest" description="Disordered" evidence="1">
    <location>
        <begin position="51"/>
        <end position="163"/>
    </location>
</feature>
<evidence type="ECO:0000256" key="1">
    <source>
        <dbReference type="SAM" id="MobiDB-lite"/>
    </source>
</evidence>
<dbReference type="Proteomes" id="UP000694941">
    <property type="component" value="Unplaced"/>
</dbReference>
<sequence length="163" mass="17847">MVVSGVMIGTALFCLVLRLFSRARFGRNRARFGNAAAPSVVLTGMEVPLSVPHSRRPSRCSSCNEQLPRSRRASYSMLAPPMSSGSRRASSVSQASVRSQVTSFHSQTPLESNRDPVRRTFSSPVDATTSKYDHLDLKTAEDAGRTAASTPEEPIRSEQKNYK</sequence>
<keyword evidence="2" id="KW-0812">Transmembrane</keyword>
<organism evidence="3 4">
    <name type="scientific">Limulus polyphemus</name>
    <name type="common">Atlantic horseshoe crab</name>
    <dbReference type="NCBI Taxonomy" id="6850"/>
    <lineage>
        <taxon>Eukaryota</taxon>
        <taxon>Metazoa</taxon>
        <taxon>Ecdysozoa</taxon>
        <taxon>Arthropoda</taxon>
        <taxon>Chelicerata</taxon>
        <taxon>Merostomata</taxon>
        <taxon>Xiphosura</taxon>
        <taxon>Limulidae</taxon>
        <taxon>Limulus</taxon>
    </lineage>
</organism>
<gene>
    <name evidence="4" type="primary">LOC111083023</name>
</gene>
<dbReference type="RefSeq" id="XP_022250352.1">
    <property type="nucleotide sequence ID" value="XM_022394644.1"/>
</dbReference>
<feature type="compositionally biased region" description="Polar residues" evidence="1">
    <location>
        <begin position="120"/>
        <end position="130"/>
    </location>
</feature>
<keyword evidence="3" id="KW-1185">Reference proteome</keyword>
<feature type="transmembrane region" description="Helical" evidence="2">
    <location>
        <begin position="6"/>
        <end position="21"/>
    </location>
</feature>
<keyword evidence="2" id="KW-1133">Transmembrane helix</keyword>
<feature type="compositionally biased region" description="Basic and acidic residues" evidence="1">
    <location>
        <begin position="131"/>
        <end position="144"/>
    </location>
</feature>
<reference evidence="4" key="1">
    <citation type="submission" date="2025-08" db="UniProtKB">
        <authorList>
            <consortium name="RefSeq"/>
        </authorList>
    </citation>
    <scope>IDENTIFICATION</scope>
    <source>
        <tissue evidence="4">Muscle</tissue>
    </source>
</reference>
<protein>
    <submittedName>
        <fullName evidence="4">Uncharacterized protein LOC111083023</fullName>
    </submittedName>
</protein>
<evidence type="ECO:0000313" key="3">
    <source>
        <dbReference type="Proteomes" id="UP000694941"/>
    </source>
</evidence>
<dbReference type="GeneID" id="111083023"/>
<evidence type="ECO:0000313" key="4">
    <source>
        <dbReference type="RefSeq" id="XP_022250352.1"/>
    </source>
</evidence>
<keyword evidence="2" id="KW-0472">Membrane</keyword>
<proteinExistence type="predicted"/>